<evidence type="ECO:0000313" key="1">
    <source>
        <dbReference type="EMBL" id="KAJ1520302.1"/>
    </source>
</evidence>
<dbReference type="Proteomes" id="UP001075354">
    <property type="component" value="Chromosome 15"/>
</dbReference>
<accession>A0AAV7X6Y4</accession>
<sequence>MHALCGLAKARADQLAPLVETLQRGQAAAAELVQFVRYRAAAHLQTTAAATDRRLQQEEELVKSAQKMLQDRKSVEDVTWNRRISALQKQSGESFLLS</sequence>
<gene>
    <name evidence="1" type="ORF">ONE63_004501</name>
</gene>
<proteinExistence type="predicted"/>
<reference evidence="1" key="1">
    <citation type="submission" date="2022-12" db="EMBL/GenBank/DDBJ databases">
        <title>Chromosome-level genome assembly of the bean flower thrips Megalurothrips usitatus.</title>
        <authorList>
            <person name="Ma L."/>
            <person name="Liu Q."/>
            <person name="Li H."/>
            <person name="Cai W."/>
        </authorList>
    </citation>
    <scope>NUCLEOTIDE SEQUENCE</scope>
    <source>
        <strain evidence="1">Cailab_2022a</strain>
    </source>
</reference>
<dbReference type="AlphaFoldDB" id="A0AAV7X6Y4"/>
<keyword evidence="2" id="KW-1185">Reference proteome</keyword>
<dbReference type="EMBL" id="JAPTSV010000015">
    <property type="protein sequence ID" value="KAJ1520302.1"/>
    <property type="molecule type" value="Genomic_DNA"/>
</dbReference>
<organism evidence="1 2">
    <name type="scientific">Megalurothrips usitatus</name>
    <name type="common">bean blossom thrips</name>
    <dbReference type="NCBI Taxonomy" id="439358"/>
    <lineage>
        <taxon>Eukaryota</taxon>
        <taxon>Metazoa</taxon>
        <taxon>Ecdysozoa</taxon>
        <taxon>Arthropoda</taxon>
        <taxon>Hexapoda</taxon>
        <taxon>Insecta</taxon>
        <taxon>Pterygota</taxon>
        <taxon>Neoptera</taxon>
        <taxon>Paraneoptera</taxon>
        <taxon>Thysanoptera</taxon>
        <taxon>Terebrantia</taxon>
        <taxon>Thripoidea</taxon>
        <taxon>Thripidae</taxon>
        <taxon>Megalurothrips</taxon>
    </lineage>
</organism>
<name>A0AAV7X6Y4_9NEOP</name>
<protein>
    <submittedName>
        <fullName evidence="1">Uncharacterized protein</fullName>
    </submittedName>
</protein>
<comment type="caution">
    <text evidence="1">The sequence shown here is derived from an EMBL/GenBank/DDBJ whole genome shotgun (WGS) entry which is preliminary data.</text>
</comment>
<evidence type="ECO:0000313" key="2">
    <source>
        <dbReference type="Proteomes" id="UP001075354"/>
    </source>
</evidence>